<evidence type="ECO:0000313" key="11">
    <source>
        <dbReference type="EMBL" id="AMS04423.1"/>
    </source>
</evidence>
<comment type="similarity">
    <text evidence="3 9">Belongs to the TrpC family.</text>
</comment>
<dbReference type="HAMAP" id="MF_00134_B">
    <property type="entry name" value="IGPS_B"/>
    <property type="match status" value="1"/>
</dbReference>
<dbReference type="FunFam" id="3.20.20.70:FF:000024">
    <property type="entry name" value="Indole-3-glycerol phosphate synthase"/>
    <property type="match status" value="1"/>
</dbReference>
<evidence type="ECO:0000256" key="2">
    <source>
        <dbReference type="ARBA" id="ARBA00004696"/>
    </source>
</evidence>
<proteinExistence type="inferred from homology"/>
<evidence type="ECO:0000313" key="12">
    <source>
        <dbReference type="EMBL" id="AOZ45918.1"/>
    </source>
</evidence>
<dbReference type="PANTHER" id="PTHR22854">
    <property type="entry name" value="TRYPTOPHAN BIOSYNTHESIS PROTEIN"/>
    <property type="match status" value="1"/>
</dbReference>
<evidence type="ECO:0000256" key="7">
    <source>
        <dbReference type="ARBA" id="ARBA00023141"/>
    </source>
</evidence>
<evidence type="ECO:0000256" key="8">
    <source>
        <dbReference type="ARBA" id="ARBA00023239"/>
    </source>
</evidence>
<dbReference type="GO" id="GO:0000162">
    <property type="term" value="P:L-tryptophan biosynthetic process"/>
    <property type="evidence" value="ECO:0007669"/>
    <property type="project" value="UniProtKB-UniRule"/>
</dbReference>
<dbReference type="AlphaFoldDB" id="A0A142KE85"/>
<dbReference type="NCBIfam" id="NF001369">
    <property type="entry name" value="PRK00278.1-1"/>
    <property type="match status" value="1"/>
</dbReference>
<evidence type="ECO:0000256" key="3">
    <source>
        <dbReference type="ARBA" id="ARBA00008737"/>
    </source>
</evidence>
<dbReference type="EMBL" id="CP014352">
    <property type="protein sequence ID" value="AMS04423.1"/>
    <property type="molecule type" value="Genomic_DNA"/>
</dbReference>
<evidence type="ECO:0000313" key="14">
    <source>
        <dbReference type="Proteomes" id="UP000178666"/>
    </source>
</evidence>
<dbReference type="CDD" id="cd00331">
    <property type="entry name" value="IGPS"/>
    <property type="match status" value="1"/>
</dbReference>
<evidence type="ECO:0000256" key="1">
    <source>
        <dbReference type="ARBA" id="ARBA00001633"/>
    </source>
</evidence>
<sequence length="269" mass="28593">MSVTPRQTGTVLDEIIAGVLTDLRERQELVEEASLREAVELIDPPLDPQRALRAEGLSVIAEVKRASPSKGHLAEIPDPAVLARQYEAGGATAISVLTEQRRFHGSLADLDAVRKDVSVPVLRKDFVVTEYQVLEARAHGADLVLLIVAALDDPELETLYRLTRRLGMTALVEVHTPEEARRAAGLGASVVGVNARNLKTLEVDPGNFSALVSQLPDQAVKIAESGILTVDDAVAAHRAGADAILVGEALVRSGDPAAFISAIREATAS</sequence>
<dbReference type="InterPro" id="IPR011060">
    <property type="entry name" value="RibuloseP-bd_barrel"/>
</dbReference>
<evidence type="ECO:0000256" key="5">
    <source>
        <dbReference type="ARBA" id="ARBA00022793"/>
    </source>
</evidence>
<evidence type="ECO:0000256" key="9">
    <source>
        <dbReference type="HAMAP-Rule" id="MF_00134"/>
    </source>
</evidence>
<dbReference type="KEGG" id="aaci:ASQ49_12435"/>
<accession>A0A142KE85</accession>
<evidence type="ECO:0000259" key="10">
    <source>
        <dbReference type="Pfam" id="PF00218"/>
    </source>
</evidence>
<dbReference type="Pfam" id="PF00218">
    <property type="entry name" value="IGPS"/>
    <property type="match status" value="1"/>
</dbReference>
<dbReference type="RefSeq" id="WP_015070533.1">
    <property type="nucleotide sequence ID" value="NZ_CP013126.1"/>
</dbReference>
<keyword evidence="5 9" id="KW-0210">Decarboxylase</keyword>
<dbReference type="GeneID" id="88085812"/>
<keyword evidence="7 9" id="KW-0057">Aromatic amino acid biosynthesis</keyword>
<reference evidence="11 13" key="2">
    <citation type="submission" date="2016-02" db="EMBL/GenBank/DDBJ databases">
        <title>Complete Genome Sequence of Propionibacterium acidipropionici ATCC 55737.</title>
        <authorList>
            <person name="Luna Flores C.H."/>
            <person name="Nielsen L.K."/>
            <person name="Marcellin E."/>
        </authorList>
    </citation>
    <scope>NUCLEOTIDE SEQUENCE [LARGE SCALE GENOMIC DNA]</scope>
    <source>
        <strain evidence="11 13">ATCC 55737</strain>
    </source>
</reference>
<comment type="pathway">
    <text evidence="2 9">Amino-acid biosynthesis; L-tryptophan biosynthesis; L-tryptophan from chorismate: step 4/5.</text>
</comment>
<dbReference type="OMA" id="RGPHDLI"/>
<keyword evidence="8 9" id="KW-0456">Lyase</keyword>
<dbReference type="InterPro" id="IPR001468">
    <property type="entry name" value="Indole-3-GlycerolPSynthase_CS"/>
</dbReference>
<dbReference type="PROSITE" id="PS00614">
    <property type="entry name" value="IGPS"/>
    <property type="match status" value="1"/>
</dbReference>
<dbReference type="NCBIfam" id="NF001377">
    <property type="entry name" value="PRK00278.2-4"/>
    <property type="match status" value="1"/>
</dbReference>
<dbReference type="GO" id="GO:0004640">
    <property type="term" value="F:phosphoribosylanthranilate isomerase activity"/>
    <property type="evidence" value="ECO:0007669"/>
    <property type="project" value="TreeGrafter"/>
</dbReference>
<evidence type="ECO:0000256" key="6">
    <source>
        <dbReference type="ARBA" id="ARBA00022822"/>
    </source>
</evidence>
<comment type="catalytic activity">
    <reaction evidence="1 9">
        <text>1-(2-carboxyphenylamino)-1-deoxy-D-ribulose 5-phosphate + H(+) = (1S,2R)-1-C-(indol-3-yl)glycerol 3-phosphate + CO2 + H2O</text>
        <dbReference type="Rhea" id="RHEA:23476"/>
        <dbReference type="ChEBI" id="CHEBI:15377"/>
        <dbReference type="ChEBI" id="CHEBI:15378"/>
        <dbReference type="ChEBI" id="CHEBI:16526"/>
        <dbReference type="ChEBI" id="CHEBI:58613"/>
        <dbReference type="ChEBI" id="CHEBI:58866"/>
        <dbReference type="EC" id="4.1.1.48"/>
    </reaction>
</comment>
<reference evidence="12 14" key="1">
    <citation type="journal article" date="2016" name="Plant Dis.">
        <title>Improved production of propionic acid using genome shuffling.</title>
        <authorList>
            <person name="Luna-Flores C.H."/>
            <person name="Palfreyman R.W."/>
            <person name="Kromer J.O."/>
            <person name="Nielsen L.K."/>
            <person name="Marcellin E."/>
        </authorList>
    </citation>
    <scope>NUCLEOTIDE SEQUENCE [LARGE SCALE GENOMIC DNA]</scope>
    <source>
        <strain evidence="12 14">F3E8</strain>
    </source>
</reference>
<name>A0A142KE85_9ACTN</name>
<dbReference type="PANTHER" id="PTHR22854:SF2">
    <property type="entry name" value="INDOLE-3-GLYCEROL-PHOSPHATE SYNTHASE"/>
    <property type="match status" value="1"/>
</dbReference>
<dbReference type="GO" id="GO:0004425">
    <property type="term" value="F:indole-3-glycerol-phosphate synthase activity"/>
    <property type="evidence" value="ECO:0007669"/>
    <property type="project" value="UniProtKB-UniRule"/>
</dbReference>
<dbReference type="Proteomes" id="UP000178666">
    <property type="component" value="Chromosome"/>
</dbReference>
<dbReference type="SUPFAM" id="SSF51366">
    <property type="entry name" value="Ribulose-phoshate binding barrel"/>
    <property type="match status" value="1"/>
</dbReference>
<protein>
    <recommendedName>
        <fullName evidence="9">Indole-3-glycerol phosphate synthase</fullName>
        <shortName evidence="9">IGPS</shortName>
        <ecNumber evidence="9">4.1.1.48</ecNumber>
    </recommendedName>
</protein>
<keyword evidence="14" id="KW-1185">Reference proteome</keyword>
<evidence type="ECO:0000256" key="4">
    <source>
        <dbReference type="ARBA" id="ARBA00022605"/>
    </source>
</evidence>
<dbReference type="InterPro" id="IPR045186">
    <property type="entry name" value="Indole-3-glycerol_P_synth"/>
</dbReference>
<dbReference type="Proteomes" id="UP000075221">
    <property type="component" value="Chromosome"/>
</dbReference>
<organism evidence="11 13">
    <name type="scientific">Acidipropionibacterium acidipropionici</name>
    <dbReference type="NCBI Taxonomy" id="1748"/>
    <lineage>
        <taxon>Bacteria</taxon>
        <taxon>Bacillati</taxon>
        <taxon>Actinomycetota</taxon>
        <taxon>Actinomycetes</taxon>
        <taxon>Propionibacteriales</taxon>
        <taxon>Propionibacteriaceae</taxon>
        <taxon>Acidipropionibacterium</taxon>
    </lineage>
</organism>
<dbReference type="OrthoDB" id="9804217at2"/>
<dbReference type="Gene3D" id="3.20.20.70">
    <property type="entry name" value="Aldolase class I"/>
    <property type="match status" value="1"/>
</dbReference>
<feature type="domain" description="Indole-3-glycerol phosphate synthase" evidence="10">
    <location>
        <begin position="12"/>
        <end position="261"/>
    </location>
</feature>
<evidence type="ECO:0000313" key="13">
    <source>
        <dbReference type="Proteomes" id="UP000075221"/>
    </source>
</evidence>
<keyword evidence="4 9" id="KW-0028">Amino-acid biosynthesis</keyword>
<dbReference type="EC" id="4.1.1.48" evidence="9"/>
<dbReference type="InterPro" id="IPR013798">
    <property type="entry name" value="Indole-3-glycerol_P_synth_dom"/>
</dbReference>
<keyword evidence="6 9" id="KW-0822">Tryptophan biosynthesis</keyword>
<dbReference type="InterPro" id="IPR013785">
    <property type="entry name" value="Aldolase_TIM"/>
</dbReference>
<gene>
    <name evidence="9" type="primary">trpC</name>
    <name evidence="12" type="ORF">A8L58_03425</name>
    <name evidence="11" type="ORF">AXH35_01960</name>
</gene>
<dbReference type="EMBL" id="CP015970">
    <property type="protein sequence ID" value="AOZ45918.1"/>
    <property type="molecule type" value="Genomic_DNA"/>
</dbReference>